<evidence type="ECO:0000313" key="2">
    <source>
        <dbReference type="Proteomes" id="UP000190541"/>
    </source>
</evidence>
<dbReference type="Proteomes" id="UP000190541">
    <property type="component" value="Unassembled WGS sequence"/>
</dbReference>
<gene>
    <name evidence="1" type="ORF">SAMN05660226_03553</name>
</gene>
<organism evidence="1 2">
    <name type="scientific">Parapedobacter luteus</name>
    <dbReference type="NCBI Taxonomy" id="623280"/>
    <lineage>
        <taxon>Bacteria</taxon>
        <taxon>Pseudomonadati</taxon>
        <taxon>Bacteroidota</taxon>
        <taxon>Sphingobacteriia</taxon>
        <taxon>Sphingobacteriales</taxon>
        <taxon>Sphingobacteriaceae</taxon>
        <taxon>Parapedobacter</taxon>
    </lineage>
</organism>
<dbReference type="Gene3D" id="1.20.1260.10">
    <property type="match status" value="1"/>
</dbReference>
<keyword evidence="2" id="KW-1185">Reference proteome</keyword>
<dbReference type="OrthoDB" id="282393at2"/>
<protein>
    <recommendedName>
        <fullName evidence="3">DUF2383 domain-containing protein</fullName>
    </recommendedName>
</protein>
<dbReference type="AlphaFoldDB" id="A0A1T5EU38"/>
<dbReference type="InterPro" id="IPR012347">
    <property type="entry name" value="Ferritin-like"/>
</dbReference>
<dbReference type="RefSeq" id="WP_079718192.1">
    <property type="nucleotide sequence ID" value="NZ_FUYS01000011.1"/>
</dbReference>
<proteinExistence type="predicted"/>
<name>A0A1T5EU38_9SPHI</name>
<sequence length="155" mass="17756">MDQLTKTLEVLNDLIEVNGQRIWSYQAVLEGPADRADDELNRVFEQIIAQGQRLQEDLELEFVALAHDLPAKGKPSGTILRAWNVVKATFAKNGNSLSIYEFFNTGERALLKAYQYAERQEGLFPTARKLIVSQKAELSTFYRQYKQLYKGHQFA</sequence>
<reference evidence="1 2" key="1">
    <citation type="submission" date="2017-02" db="EMBL/GenBank/DDBJ databases">
        <authorList>
            <person name="Peterson S.W."/>
        </authorList>
    </citation>
    <scope>NUCLEOTIDE SEQUENCE [LARGE SCALE GENOMIC DNA]</scope>
    <source>
        <strain evidence="1 2">DSM 22899</strain>
    </source>
</reference>
<accession>A0A1T5EU38</accession>
<dbReference type="STRING" id="623280.SAMN05660226_03553"/>
<dbReference type="EMBL" id="FUYS01000011">
    <property type="protein sequence ID" value="SKB87473.1"/>
    <property type="molecule type" value="Genomic_DNA"/>
</dbReference>
<evidence type="ECO:0000313" key="1">
    <source>
        <dbReference type="EMBL" id="SKB87473.1"/>
    </source>
</evidence>
<evidence type="ECO:0008006" key="3">
    <source>
        <dbReference type="Google" id="ProtNLM"/>
    </source>
</evidence>